<protein>
    <submittedName>
        <fullName evidence="1">Uncharacterized protein</fullName>
    </submittedName>
</protein>
<dbReference type="EMBL" id="AP019736">
    <property type="protein sequence ID" value="BBL05542.1"/>
    <property type="molecule type" value="Genomic_DNA"/>
</dbReference>
<sequence>MERPVMKKNAYVTIIASPELSEMRLDELVGRRGLVVEDLPQNRKKNRGGLVLLEEIYMDEFLWFIPEESVSYE</sequence>
<proteinExistence type="predicted"/>
<evidence type="ECO:0000313" key="2">
    <source>
        <dbReference type="Proteomes" id="UP000319374"/>
    </source>
</evidence>
<evidence type="ECO:0000313" key="1">
    <source>
        <dbReference type="EMBL" id="BBL05542.1"/>
    </source>
</evidence>
<dbReference type="KEGG" id="ada:A5CPEGH6_01800"/>
<gene>
    <name evidence="1" type="ORF">A5CPEGH6_01800</name>
</gene>
<dbReference type="AlphaFoldDB" id="A0A4Y1WXJ8"/>
<organism evidence="1 2">
    <name type="scientific">Alistipes dispar</name>
    <dbReference type="NCBI Taxonomy" id="2585119"/>
    <lineage>
        <taxon>Bacteria</taxon>
        <taxon>Pseudomonadati</taxon>
        <taxon>Bacteroidota</taxon>
        <taxon>Bacteroidia</taxon>
        <taxon>Bacteroidales</taxon>
        <taxon>Rikenellaceae</taxon>
        <taxon>Alistipes</taxon>
    </lineage>
</organism>
<reference evidence="2" key="1">
    <citation type="submission" date="2019-06" db="EMBL/GenBank/DDBJ databases">
        <title>Alistipes onderdonkii subsp. vulgaris subsp. nov., Alistipes dispar sp. nov. and Alistipes communis sp. nov., isolated from human faeces, and creation of Alistipes onderdonkii subsp. onderdonkii subsp. nov.</title>
        <authorList>
            <person name="Sakamoto M."/>
            <person name="Ikeyama N."/>
            <person name="Ogata Y."/>
            <person name="Suda W."/>
            <person name="Iino T."/>
            <person name="Hattori M."/>
            <person name="Ohkuma M."/>
        </authorList>
    </citation>
    <scope>NUCLEOTIDE SEQUENCE [LARGE SCALE GENOMIC DNA]</scope>
    <source>
        <strain evidence="2">5CPEGH6</strain>
    </source>
</reference>
<keyword evidence="2" id="KW-1185">Reference proteome</keyword>
<name>A0A4Y1WXJ8_9BACT</name>
<accession>A0A4Y1WXJ8</accession>
<dbReference type="Proteomes" id="UP000319374">
    <property type="component" value="Chromosome"/>
</dbReference>